<dbReference type="RefSeq" id="WP_067212772.1">
    <property type="nucleotide sequence ID" value="NZ_FLOC01000022.1"/>
</dbReference>
<gene>
    <name evidence="6" type="primary">pleD_6</name>
    <name evidence="6" type="ORF">MAQ5080_03190</name>
</gene>
<dbReference type="InterPro" id="IPR050469">
    <property type="entry name" value="Diguanylate_Cyclase"/>
</dbReference>
<dbReference type="NCBIfam" id="TIGR00254">
    <property type="entry name" value="GGDEF"/>
    <property type="match status" value="1"/>
</dbReference>
<name>A0A1A8TQ17_9GAMM</name>
<keyword evidence="7" id="KW-1185">Reference proteome</keyword>
<dbReference type="Proteomes" id="UP000092627">
    <property type="component" value="Unassembled WGS sequence"/>
</dbReference>
<organism evidence="6 7">
    <name type="scientific">Marinomonas aquimarina</name>
    <dbReference type="NCBI Taxonomy" id="295068"/>
    <lineage>
        <taxon>Bacteria</taxon>
        <taxon>Pseudomonadati</taxon>
        <taxon>Pseudomonadota</taxon>
        <taxon>Gammaproteobacteria</taxon>
        <taxon>Oceanospirillales</taxon>
        <taxon>Oceanospirillaceae</taxon>
        <taxon>Marinomonas</taxon>
    </lineage>
</organism>
<evidence type="ECO:0000259" key="5">
    <source>
        <dbReference type="PROSITE" id="PS50887"/>
    </source>
</evidence>
<comment type="cofactor">
    <cofactor evidence="1">
        <name>Mg(2+)</name>
        <dbReference type="ChEBI" id="CHEBI:18420"/>
    </cofactor>
</comment>
<dbReference type="Pfam" id="PF20975">
    <property type="entry name" value="DGCcoil"/>
    <property type="match status" value="1"/>
</dbReference>
<dbReference type="InterPro" id="IPR000160">
    <property type="entry name" value="GGDEF_dom"/>
</dbReference>
<dbReference type="GO" id="GO:0005886">
    <property type="term" value="C:plasma membrane"/>
    <property type="evidence" value="ECO:0007669"/>
    <property type="project" value="TreeGrafter"/>
</dbReference>
<proteinExistence type="predicted"/>
<protein>
    <recommendedName>
        <fullName evidence="2">diguanylate cyclase</fullName>
        <ecNumber evidence="2">2.7.7.65</ecNumber>
    </recommendedName>
</protein>
<dbReference type="EMBL" id="FLOC01000022">
    <property type="protein sequence ID" value="SBS35481.1"/>
    <property type="molecule type" value="Genomic_DNA"/>
</dbReference>
<dbReference type="FunFam" id="3.30.70.270:FF:000001">
    <property type="entry name" value="Diguanylate cyclase domain protein"/>
    <property type="match status" value="1"/>
</dbReference>
<accession>A0A1A8TQ17</accession>
<comment type="catalytic activity">
    <reaction evidence="3">
        <text>2 GTP = 3',3'-c-di-GMP + 2 diphosphate</text>
        <dbReference type="Rhea" id="RHEA:24898"/>
        <dbReference type="ChEBI" id="CHEBI:33019"/>
        <dbReference type="ChEBI" id="CHEBI:37565"/>
        <dbReference type="ChEBI" id="CHEBI:58805"/>
        <dbReference type="EC" id="2.7.7.65"/>
    </reaction>
</comment>
<evidence type="ECO:0000256" key="2">
    <source>
        <dbReference type="ARBA" id="ARBA00012528"/>
    </source>
</evidence>
<evidence type="ECO:0000313" key="7">
    <source>
        <dbReference type="Proteomes" id="UP000092627"/>
    </source>
</evidence>
<dbReference type="GO" id="GO:1902201">
    <property type="term" value="P:negative regulation of bacterial-type flagellum-dependent cell motility"/>
    <property type="evidence" value="ECO:0007669"/>
    <property type="project" value="TreeGrafter"/>
</dbReference>
<dbReference type="STRING" id="295068.MAQ5080_03190"/>
<reference evidence="6 7" key="1">
    <citation type="submission" date="2016-06" db="EMBL/GenBank/DDBJ databases">
        <authorList>
            <person name="Kjaerup R.B."/>
            <person name="Dalgaard T.S."/>
            <person name="Juul-Madsen H.R."/>
        </authorList>
    </citation>
    <scope>NUCLEOTIDE SEQUENCE [LARGE SCALE GENOMIC DNA]</scope>
    <source>
        <strain evidence="6 7">CECT 5080</strain>
    </source>
</reference>
<evidence type="ECO:0000313" key="6">
    <source>
        <dbReference type="EMBL" id="SBS35481.1"/>
    </source>
</evidence>
<dbReference type="SUPFAM" id="SSF55073">
    <property type="entry name" value="Nucleotide cyclase"/>
    <property type="match status" value="1"/>
</dbReference>
<dbReference type="OrthoDB" id="9812260at2"/>
<dbReference type="InterPro" id="IPR048516">
    <property type="entry name" value="DGCcoil"/>
</dbReference>
<dbReference type="AlphaFoldDB" id="A0A1A8TQ17"/>
<dbReference type="GO" id="GO:0043709">
    <property type="term" value="P:cell adhesion involved in single-species biofilm formation"/>
    <property type="evidence" value="ECO:0007669"/>
    <property type="project" value="TreeGrafter"/>
</dbReference>
<dbReference type="CDD" id="cd01949">
    <property type="entry name" value="GGDEF"/>
    <property type="match status" value="1"/>
</dbReference>
<dbReference type="Pfam" id="PF00990">
    <property type="entry name" value="GGDEF"/>
    <property type="match status" value="1"/>
</dbReference>
<dbReference type="GO" id="GO:0052621">
    <property type="term" value="F:diguanylate cyclase activity"/>
    <property type="evidence" value="ECO:0007669"/>
    <property type="project" value="UniProtKB-EC"/>
</dbReference>
<feature type="coiled-coil region" evidence="4">
    <location>
        <begin position="312"/>
        <end position="339"/>
    </location>
</feature>
<dbReference type="InterPro" id="IPR043128">
    <property type="entry name" value="Rev_trsase/Diguanyl_cyclase"/>
</dbReference>
<dbReference type="Gene3D" id="3.30.70.270">
    <property type="match status" value="1"/>
</dbReference>
<dbReference type="PANTHER" id="PTHR45138">
    <property type="entry name" value="REGULATORY COMPONENTS OF SENSORY TRANSDUCTION SYSTEM"/>
    <property type="match status" value="1"/>
</dbReference>
<evidence type="ECO:0000256" key="3">
    <source>
        <dbReference type="ARBA" id="ARBA00034247"/>
    </source>
</evidence>
<dbReference type="PANTHER" id="PTHR45138:SF9">
    <property type="entry name" value="DIGUANYLATE CYCLASE DGCM-RELATED"/>
    <property type="match status" value="1"/>
</dbReference>
<dbReference type="SMART" id="SM00267">
    <property type="entry name" value="GGDEF"/>
    <property type="match status" value="1"/>
</dbReference>
<dbReference type="InterPro" id="IPR029787">
    <property type="entry name" value="Nucleotide_cyclase"/>
</dbReference>
<evidence type="ECO:0000256" key="1">
    <source>
        <dbReference type="ARBA" id="ARBA00001946"/>
    </source>
</evidence>
<keyword evidence="4" id="KW-0175">Coiled coil</keyword>
<evidence type="ECO:0000256" key="4">
    <source>
        <dbReference type="SAM" id="Coils"/>
    </source>
</evidence>
<dbReference type="PROSITE" id="PS50887">
    <property type="entry name" value="GGDEF"/>
    <property type="match status" value="1"/>
</dbReference>
<sequence length="508" mass="56978">MDPVQDKAVESLLKAISRISMLAEGNDPELDTTLQSVRANLGRSQSTEVLNASLQTLEPLVLKYDEERLARAQSFRSQLLELIDMSDDLPDAQMSPQAKKAFEAEIRKHWQSSSKWPELLGQAVQLLHGALKTPSKTTKNNSIIGRLFRRKNDHIPASASNVEIMTHVSHTLAALLTNITLPDIYRDQLVDIKNALTASNNINHLPALLDEVITLIMVAVGKTQEDLTLYLSQLNQQLASINASLVANYKAQRSITSHRKEFGDTFQNHVNSTKSDVHNATDLNALKQLINDRMHTITEAMSLFQDKMQEQEKQAAQSITHLKNKVNRMEQDASHLRSSMQEKIAQALSDALTGLPNRAAYQDAIFPLLTSAAKNQHALCIAVCDVDYFKKINDTWGHLAGDKVLRLVPRQIQSVLKKEHLVFRYGGEEFVVIFPMTSLEQAYEHCQNIRKVVESTPFNMNGDPVSITISIGVSLFNGKESHDELFSRADKNLYQAKEQGRNKVIRDN</sequence>
<feature type="domain" description="GGDEF" evidence="5">
    <location>
        <begin position="377"/>
        <end position="508"/>
    </location>
</feature>
<dbReference type="EC" id="2.7.7.65" evidence="2"/>